<dbReference type="KEGG" id="hbs:IPV69_00650"/>
<evidence type="ECO:0000313" key="2">
    <source>
        <dbReference type="Proteomes" id="UP000593765"/>
    </source>
</evidence>
<dbReference type="Proteomes" id="UP000593765">
    <property type="component" value="Chromosome"/>
</dbReference>
<dbReference type="RefSeq" id="WP_206292977.1">
    <property type="nucleotide sequence ID" value="NZ_CP063458.1"/>
</dbReference>
<sequence length="155" mass="17686">MSEAGIELSRTPYEEPYHLCLLIRASNGRLRGELEYYCNASDIQELGSQLRRYSGDREKEIVYELGSEKPEDRFAFFLSLRVKAINLRGHCCVSVRLNNNDSRPDREITEFSIPAEVADVNRLGDLLTGFGQLRHRRLIWHVTTGELLEDGDVAG</sequence>
<gene>
    <name evidence="1" type="ORF">IPV69_00650</name>
</gene>
<protein>
    <submittedName>
        <fullName evidence="1">Uncharacterized protein</fullName>
    </submittedName>
</protein>
<keyword evidence="2" id="KW-1185">Reference proteome</keyword>
<proteinExistence type="predicted"/>
<name>A0A7M2WWP3_9BACT</name>
<accession>A0A7M2WWP3</accession>
<reference evidence="1 2" key="1">
    <citation type="submission" date="2020-10" db="EMBL/GenBank/DDBJ databases">
        <title>Wide distribution of Phycisphaera-like planctomycetes from WD2101 soil group in peatlands and genome analysis of the first cultivated representative.</title>
        <authorList>
            <person name="Dedysh S.N."/>
            <person name="Beletsky A.V."/>
            <person name="Ivanova A."/>
            <person name="Kulichevskaya I.S."/>
            <person name="Suzina N.E."/>
            <person name="Philippov D.A."/>
            <person name="Rakitin A.L."/>
            <person name="Mardanov A.V."/>
            <person name="Ravin N.V."/>
        </authorList>
    </citation>
    <scope>NUCLEOTIDE SEQUENCE [LARGE SCALE GENOMIC DNA]</scope>
    <source>
        <strain evidence="1 2">M1803</strain>
    </source>
</reference>
<dbReference type="AlphaFoldDB" id="A0A7M2WWP3"/>
<dbReference type="EMBL" id="CP063458">
    <property type="protein sequence ID" value="QOV89915.1"/>
    <property type="molecule type" value="Genomic_DNA"/>
</dbReference>
<organism evidence="1 2">
    <name type="scientific">Humisphaera borealis</name>
    <dbReference type="NCBI Taxonomy" id="2807512"/>
    <lineage>
        <taxon>Bacteria</taxon>
        <taxon>Pseudomonadati</taxon>
        <taxon>Planctomycetota</taxon>
        <taxon>Phycisphaerae</taxon>
        <taxon>Tepidisphaerales</taxon>
        <taxon>Tepidisphaeraceae</taxon>
        <taxon>Humisphaera</taxon>
    </lineage>
</organism>
<evidence type="ECO:0000313" key="1">
    <source>
        <dbReference type="EMBL" id="QOV89915.1"/>
    </source>
</evidence>